<proteinExistence type="inferred from homology"/>
<protein>
    <submittedName>
        <fullName evidence="11">Tetratricopeptide (TPR) repeat protein</fullName>
    </submittedName>
</protein>
<evidence type="ECO:0000313" key="11">
    <source>
        <dbReference type="EMBL" id="MBB5345527.1"/>
    </source>
</evidence>
<dbReference type="PROSITE" id="PS50005">
    <property type="entry name" value="TPR"/>
    <property type="match status" value="1"/>
</dbReference>
<evidence type="ECO:0000256" key="3">
    <source>
        <dbReference type="ARBA" id="ARBA00022737"/>
    </source>
</evidence>
<dbReference type="InterPro" id="IPR011990">
    <property type="entry name" value="TPR-like_helical_dom_sf"/>
</dbReference>
<evidence type="ECO:0000256" key="2">
    <source>
        <dbReference type="ARBA" id="ARBA00022692"/>
    </source>
</evidence>
<evidence type="ECO:0000256" key="7">
    <source>
        <dbReference type="ARBA" id="ARBA00038030"/>
    </source>
</evidence>
<dbReference type="EMBL" id="JACHDZ010000006">
    <property type="protein sequence ID" value="MBB5345527.1"/>
    <property type="molecule type" value="Genomic_DNA"/>
</dbReference>
<keyword evidence="10" id="KW-0732">Signal</keyword>
<name>A0A7W8N4F7_9BACT</name>
<dbReference type="Pfam" id="PF14559">
    <property type="entry name" value="TPR_19"/>
    <property type="match status" value="2"/>
</dbReference>
<feature type="signal peptide" evidence="10">
    <location>
        <begin position="1"/>
        <end position="29"/>
    </location>
</feature>
<dbReference type="Gene3D" id="1.25.40.10">
    <property type="entry name" value="Tetratricopeptide repeat domain"/>
    <property type="match status" value="3"/>
</dbReference>
<comment type="subcellular location">
    <subcellularLocation>
        <location evidence="1">Membrane</location>
        <topology evidence="1">Single-pass membrane protein</topology>
    </subcellularLocation>
</comment>
<feature type="region of interest" description="Disordered" evidence="9">
    <location>
        <begin position="509"/>
        <end position="545"/>
    </location>
</feature>
<feature type="compositionally biased region" description="Low complexity" evidence="9">
    <location>
        <begin position="375"/>
        <end position="387"/>
    </location>
</feature>
<dbReference type="SMART" id="SM00028">
    <property type="entry name" value="TPR"/>
    <property type="match status" value="4"/>
</dbReference>
<reference evidence="11 12" key="1">
    <citation type="submission" date="2020-08" db="EMBL/GenBank/DDBJ databases">
        <title>Genomic Encyclopedia of Type Strains, Phase IV (KMG-V): Genome sequencing to study the core and pangenomes of soil and plant-associated prokaryotes.</title>
        <authorList>
            <person name="Whitman W."/>
        </authorList>
    </citation>
    <scope>NUCLEOTIDE SEQUENCE [LARGE SCALE GENOMIC DNA]</scope>
    <source>
        <strain evidence="11 12">M8US30</strain>
    </source>
</reference>
<evidence type="ECO:0000256" key="1">
    <source>
        <dbReference type="ARBA" id="ARBA00004167"/>
    </source>
</evidence>
<dbReference type="InterPro" id="IPR019734">
    <property type="entry name" value="TPR_rpt"/>
</dbReference>
<sequence>MTKRLQVRSILPWSWLLSLLLLCSLPAVSQSAETSDAGGRVVLVLPFDNRSGQAALAWVGDSFPDTLNQRLSSAGFLTITREDRQYALDHLGLPIDFRPSRATTIRIAQNLDADFVIVGSYNVINGRIAVQAQVLEVKNLRLSAPLQDSSELNRLFDVENAIAWKVARQIDPHFNVAQQTFLAASGGVQLSAFENYIRGTDAPTSQERIKRLQAAISANPNYPAALLALGKAQYAEREYDQAAATFAKIPLTDRRALEAGFYIGLSRFNTAKYAEAESAFSFVASRLPLPEVVNNQAVASSRQGHNAVPLFQRASMADPNDPDYHYNLAVALFRQGDFAGAKREVDLTLKLRPADTEAAQLKTSISAGKKPPAPTAAATDATASTSDFDPLERIRRTYSEASFRQAAFQLDQMRAMRLATLPPAEQAAEYTRQGHEYLSQGLVPEAEQEFQTAIAAYPSSAEAHAGLAQVRERSGNAADARAEAQSSIMLRPNVPAYLVLARLDLQTNDPSASAGNVSKALQLDPKNSAAQGMRQALQARGQSLP</sequence>
<keyword evidence="6" id="KW-0472">Membrane</keyword>
<evidence type="ECO:0000256" key="10">
    <source>
        <dbReference type="SAM" id="SignalP"/>
    </source>
</evidence>
<evidence type="ECO:0000313" key="12">
    <source>
        <dbReference type="Proteomes" id="UP000569092"/>
    </source>
</evidence>
<comment type="similarity">
    <text evidence="7">Belongs to the Tom70 family.</text>
</comment>
<evidence type="ECO:0000256" key="8">
    <source>
        <dbReference type="PROSITE-ProRule" id="PRU00339"/>
    </source>
</evidence>
<dbReference type="AlphaFoldDB" id="A0A7W8N4F7"/>
<gene>
    <name evidence="11" type="ORF">HDF10_003521</name>
</gene>
<keyword evidence="4 8" id="KW-0802">TPR repeat</keyword>
<accession>A0A7W8N4F7</accession>
<dbReference type="Gene3D" id="3.40.50.10610">
    <property type="entry name" value="ABC-type transport auxiliary lipoprotein component"/>
    <property type="match status" value="1"/>
</dbReference>
<keyword evidence="3" id="KW-0677">Repeat</keyword>
<feature type="repeat" description="TPR" evidence="8">
    <location>
        <begin position="427"/>
        <end position="460"/>
    </location>
</feature>
<dbReference type="SUPFAM" id="SSF48452">
    <property type="entry name" value="TPR-like"/>
    <property type="match status" value="2"/>
</dbReference>
<keyword evidence="5" id="KW-1133">Transmembrane helix</keyword>
<evidence type="ECO:0000256" key="6">
    <source>
        <dbReference type="ARBA" id="ARBA00023136"/>
    </source>
</evidence>
<comment type="caution">
    <text evidence="11">The sequence shown here is derived from an EMBL/GenBank/DDBJ whole genome shotgun (WGS) entry which is preliminary data.</text>
</comment>
<evidence type="ECO:0000256" key="5">
    <source>
        <dbReference type="ARBA" id="ARBA00022989"/>
    </source>
</evidence>
<evidence type="ECO:0000256" key="9">
    <source>
        <dbReference type="SAM" id="MobiDB-lite"/>
    </source>
</evidence>
<dbReference type="PANTHER" id="PTHR46208:SF1">
    <property type="entry name" value="MITOCHONDRIAL IMPORT RECEPTOR SUBUNIT TOM70"/>
    <property type="match status" value="1"/>
</dbReference>
<keyword evidence="2" id="KW-0812">Transmembrane</keyword>
<feature type="chain" id="PRO_5030626915" evidence="10">
    <location>
        <begin position="30"/>
        <end position="545"/>
    </location>
</feature>
<dbReference type="PANTHER" id="PTHR46208">
    <property type="entry name" value="MITOCHONDRIAL IMPORT RECEPTOR SUBUNIT TOM70"/>
    <property type="match status" value="1"/>
</dbReference>
<dbReference type="Pfam" id="PF13432">
    <property type="entry name" value="TPR_16"/>
    <property type="match status" value="1"/>
</dbReference>
<dbReference type="GO" id="GO:0016020">
    <property type="term" value="C:membrane"/>
    <property type="evidence" value="ECO:0007669"/>
    <property type="project" value="UniProtKB-SubCell"/>
</dbReference>
<feature type="region of interest" description="Disordered" evidence="9">
    <location>
        <begin position="362"/>
        <end position="388"/>
    </location>
</feature>
<evidence type="ECO:0000256" key="4">
    <source>
        <dbReference type="ARBA" id="ARBA00022803"/>
    </source>
</evidence>
<organism evidence="11 12">
    <name type="scientific">Tunturiibacter lichenicola</name>
    <dbReference type="NCBI Taxonomy" id="2051959"/>
    <lineage>
        <taxon>Bacteria</taxon>
        <taxon>Pseudomonadati</taxon>
        <taxon>Acidobacteriota</taxon>
        <taxon>Terriglobia</taxon>
        <taxon>Terriglobales</taxon>
        <taxon>Acidobacteriaceae</taxon>
        <taxon>Tunturiibacter</taxon>
    </lineage>
</organism>
<dbReference type="Proteomes" id="UP000569092">
    <property type="component" value="Unassembled WGS sequence"/>
</dbReference>